<comment type="caution">
    <text evidence="1">The sequence shown here is derived from an EMBL/GenBank/DDBJ whole genome shotgun (WGS) entry which is preliminary data.</text>
</comment>
<dbReference type="Gene3D" id="3.40.30.10">
    <property type="entry name" value="Glutaredoxin"/>
    <property type="match status" value="1"/>
</dbReference>
<accession>A0ABP3AVR9</accession>
<reference evidence="1 2" key="1">
    <citation type="journal article" date="2014" name="Int. J. Syst. Evol. Microbiol.">
        <title>Listeria floridensis sp. nov., Listeria aquatica sp. nov., Listeria cornellensis sp. nov., Listeria riparia sp. nov. and Listeria grandensis sp. nov., from agricultural and natural environments.</title>
        <authorList>
            <person name="den Bakker H.C."/>
            <person name="Warchocki S."/>
            <person name="Wright E.M."/>
            <person name="Allred A.F."/>
            <person name="Ahlstrom C."/>
            <person name="Manuel C.S."/>
            <person name="Stasiewicz M.J."/>
            <person name="Burrell A."/>
            <person name="Roof S."/>
            <person name="Strawn L."/>
            <person name="Fortes E.D."/>
            <person name="Nightingale K.K."/>
            <person name="Kephart D."/>
            <person name="Wiedmann M."/>
        </authorList>
    </citation>
    <scope>NUCLEOTIDE SEQUENCE [LARGE SCALE GENOMIC DNA]</scope>
    <source>
        <strain evidence="1 2">FSL S10-1187</strain>
    </source>
</reference>
<dbReference type="EMBL" id="AODF01000028">
    <property type="protein sequence ID" value="EUJ28475.1"/>
    <property type="molecule type" value="Genomic_DNA"/>
</dbReference>
<evidence type="ECO:0008006" key="3">
    <source>
        <dbReference type="Google" id="ProtNLM"/>
    </source>
</evidence>
<dbReference type="Proteomes" id="UP000019249">
    <property type="component" value="Unassembled WGS sequence"/>
</dbReference>
<evidence type="ECO:0000313" key="2">
    <source>
        <dbReference type="Proteomes" id="UP000019249"/>
    </source>
</evidence>
<protein>
    <recommendedName>
        <fullName evidence="3">Arsenic metallochaperone ArsD family protein</fullName>
    </recommendedName>
</protein>
<evidence type="ECO:0000313" key="1">
    <source>
        <dbReference type="EMBL" id="EUJ28475.1"/>
    </source>
</evidence>
<dbReference type="Pfam" id="PF06953">
    <property type="entry name" value="ArsD"/>
    <property type="match status" value="1"/>
</dbReference>
<dbReference type="RefSeq" id="WP_036097945.1">
    <property type="nucleotide sequence ID" value="NZ_AODF01000028.1"/>
</dbReference>
<sequence length="110" mass="13172">MIKLEYFCYKNDKKYEVEMEVFRSLMNEQFRDTYLSMKGVETEITLYFYEKDSYVFQHRKIIKNQIESNGLNMLPIVVLNGKIIKQGRLLTNEELEEIFEIGLDVQIDGQ</sequence>
<organism evidence="1 2">
    <name type="scientific">Listeria floridensis FSL S10-1187</name>
    <dbReference type="NCBI Taxonomy" id="1265817"/>
    <lineage>
        <taxon>Bacteria</taxon>
        <taxon>Bacillati</taxon>
        <taxon>Bacillota</taxon>
        <taxon>Bacilli</taxon>
        <taxon>Bacillales</taxon>
        <taxon>Listeriaceae</taxon>
        <taxon>Listeria</taxon>
    </lineage>
</organism>
<proteinExistence type="predicted"/>
<name>A0ABP3AVR9_9LIST</name>
<dbReference type="InterPro" id="IPR010712">
    <property type="entry name" value="Arsenical-R_ArsD"/>
</dbReference>
<gene>
    <name evidence="1" type="ORF">MFLO_12036</name>
</gene>
<keyword evidence="2" id="KW-1185">Reference proteome</keyword>